<organism evidence="1 2">
    <name type="scientific">Caballeronia temeraria</name>
    <dbReference type="NCBI Taxonomy" id="1777137"/>
    <lineage>
        <taxon>Bacteria</taxon>
        <taxon>Pseudomonadati</taxon>
        <taxon>Pseudomonadota</taxon>
        <taxon>Betaproteobacteria</taxon>
        <taxon>Burkholderiales</taxon>
        <taxon>Burkholderiaceae</taxon>
        <taxon>Caballeronia</taxon>
    </lineage>
</organism>
<evidence type="ECO:0000313" key="1">
    <source>
        <dbReference type="EMBL" id="SAK56582.1"/>
    </source>
</evidence>
<gene>
    <name evidence="1" type="ORF">AWB76_02321</name>
</gene>
<dbReference type="RefSeq" id="WP_061160249.1">
    <property type="nucleotide sequence ID" value="NZ_FCOI02000006.1"/>
</dbReference>
<keyword evidence="2" id="KW-1185">Reference proteome</keyword>
<protein>
    <submittedName>
        <fullName evidence="1">Uncharacterized protein</fullName>
    </submittedName>
</protein>
<dbReference type="Proteomes" id="UP000054624">
    <property type="component" value="Unassembled WGS sequence"/>
</dbReference>
<sequence length="74" mass="7832">MILYHNGAAILASALREGVAYVARASILEEDGESTSLGTLGMFASERAAMDFAVRTATAFVDGEPLPKPPFETQ</sequence>
<accession>A0A158AFG6</accession>
<dbReference type="AlphaFoldDB" id="A0A158AFG6"/>
<proteinExistence type="predicted"/>
<reference evidence="2" key="1">
    <citation type="submission" date="2016-01" db="EMBL/GenBank/DDBJ databases">
        <authorList>
            <person name="Peeters Charlotte."/>
        </authorList>
    </citation>
    <scope>NUCLEOTIDE SEQUENCE [LARGE SCALE GENOMIC DNA]</scope>
</reference>
<name>A0A158AFG6_9BURK</name>
<dbReference type="OrthoDB" id="9132596at2"/>
<evidence type="ECO:0000313" key="2">
    <source>
        <dbReference type="Proteomes" id="UP000054624"/>
    </source>
</evidence>
<dbReference type="EMBL" id="FCOI02000006">
    <property type="protein sequence ID" value="SAK56582.1"/>
    <property type="molecule type" value="Genomic_DNA"/>
</dbReference>